<accession>A0A167P6N0</accession>
<comment type="caution">
    <text evidence="2">The sequence shown here is derived from an EMBL/GenBank/DDBJ whole genome shotgun (WGS) entry which is preliminary data.</text>
</comment>
<dbReference type="Gene3D" id="3.40.50.1820">
    <property type="entry name" value="alpha/beta hydrolase"/>
    <property type="match status" value="1"/>
</dbReference>
<dbReference type="InterPro" id="IPR029058">
    <property type="entry name" value="AB_hydrolase_fold"/>
</dbReference>
<dbReference type="STRING" id="1081102.A0A167P6N0"/>
<sequence>MAMTSNCVKGFQWEGQPQGRFDKIAAKYDTYIAGDNPRAAVLIVHDLLGWTTTNVRLMADHYAREAGVTVYVPDFFAGDVFDFSMEMMPFVAKHSRDIHDTDVFAVARALRSEKKHDKVAAIGFCYGGWAALRLGAAAEHHPADPAAAPDAETRPGRPLVDAVSVAHPSLVTKQDLDQLAVPLQVLAPEHDQAYTAELKQHTIETVPRLGLPLDYLHFPGVEHGALMRGDPSKPGERDALVRAKMAAVTFFQFHLS</sequence>
<gene>
    <name evidence="2" type="ORF">SPI_07957</name>
</gene>
<evidence type="ECO:0000313" key="2">
    <source>
        <dbReference type="EMBL" id="OAA56346.1"/>
    </source>
</evidence>
<keyword evidence="2" id="KW-0378">Hydrolase</keyword>
<feature type="domain" description="Dienelactone hydrolase" evidence="1">
    <location>
        <begin position="36"/>
        <end position="252"/>
    </location>
</feature>
<organism evidence="2 3">
    <name type="scientific">Niveomyces insectorum RCEF 264</name>
    <dbReference type="NCBI Taxonomy" id="1081102"/>
    <lineage>
        <taxon>Eukaryota</taxon>
        <taxon>Fungi</taxon>
        <taxon>Dikarya</taxon>
        <taxon>Ascomycota</taxon>
        <taxon>Pezizomycotina</taxon>
        <taxon>Sordariomycetes</taxon>
        <taxon>Hypocreomycetidae</taxon>
        <taxon>Hypocreales</taxon>
        <taxon>Cordycipitaceae</taxon>
        <taxon>Niveomyces</taxon>
    </lineage>
</organism>
<dbReference type="Pfam" id="PF01738">
    <property type="entry name" value="DLH"/>
    <property type="match status" value="1"/>
</dbReference>
<dbReference type="InterPro" id="IPR002925">
    <property type="entry name" value="Dienelactn_hydro"/>
</dbReference>
<dbReference type="Proteomes" id="UP000076874">
    <property type="component" value="Unassembled WGS sequence"/>
</dbReference>
<name>A0A167P6N0_9HYPO</name>
<evidence type="ECO:0000259" key="1">
    <source>
        <dbReference type="Pfam" id="PF01738"/>
    </source>
</evidence>
<dbReference type="SUPFAM" id="SSF53474">
    <property type="entry name" value="alpha/beta-Hydrolases"/>
    <property type="match status" value="1"/>
</dbReference>
<dbReference type="PANTHER" id="PTHR17630">
    <property type="entry name" value="DIENELACTONE HYDROLASE"/>
    <property type="match status" value="1"/>
</dbReference>
<dbReference type="AlphaFoldDB" id="A0A167P6N0"/>
<protein>
    <submittedName>
        <fullName evidence="2">Dienelactone hydrolase family protein</fullName>
    </submittedName>
</protein>
<proteinExistence type="predicted"/>
<dbReference type="EMBL" id="AZHD01000017">
    <property type="protein sequence ID" value="OAA56346.1"/>
    <property type="molecule type" value="Genomic_DNA"/>
</dbReference>
<evidence type="ECO:0000313" key="3">
    <source>
        <dbReference type="Proteomes" id="UP000076874"/>
    </source>
</evidence>
<keyword evidence="3" id="KW-1185">Reference proteome</keyword>
<dbReference type="GO" id="GO:0016787">
    <property type="term" value="F:hydrolase activity"/>
    <property type="evidence" value="ECO:0007669"/>
    <property type="project" value="UniProtKB-KW"/>
</dbReference>
<dbReference type="PANTHER" id="PTHR17630:SF55">
    <property type="entry name" value="DIENELACTONE HYDROLASE FAMILY PROTEIN (AFU_ORTHOLOGUE AFUA_1G01900)"/>
    <property type="match status" value="1"/>
</dbReference>
<reference evidence="2 3" key="1">
    <citation type="journal article" date="2016" name="Genome Biol. Evol.">
        <title>Divergent and convergent evolution of fungal pathogenicity.</title>
        <authorList>
            <person name="Shang Y."/>
            <person name="Xiao G."/>
            <person name="Zheng P."/>
            <person name="Cen K."/>
            <person name="Zhan S."/>
            <person name="Wang C."/>
        </authorList>
    </citation>
    <scope>NUCLEOTIDE SEQUENCE [LARGE SCALE GENOMIC DNA]</scope>
    <source>
        <strain evidence="2 3">RCEF 264</strain>
    </source>
</reference>
<dbReference type="OrthoDB" id="10019231at2759"/>